<name>A0A9N9JY65_9GLOM</name>
<gene>
    <name evidence="2" type="ORF">RFULGI_LOCUS17943</name>
</gene>
<organism evidence="2 3">
    <name type="scientific">Racocetra fulgida</name>
    <dbReference type="NCBI Taxonomy" id="60492"/>
    <lineage>
        <taxon>Eukaryota</taxon>
        <taxon>Fungi</taxon>
        <taxon>Fungi incertae sedis</taxon>
        <taxon>Mucoromycota</taxon>
        <taxon>Glomeromycotina</taxon>
        <taxon>Glomeromycetes</taxon>
        <taxon>Diversisporales</taxon>
        <taxon>Gigasporaceae</taxon>
        <taxon>Racocetra</taxon>
    </lineage>
</organism>
<feature type="non-terminal residue" evidence="2">
    <location>
        <position position="1"/>
    </location>
</feature>
<dbReference type="OrthoDB" id="9895617at2759"/>
<feature type="domain" description="C2" evidence="1">
    <location>
        <begin position="1"/>
        <end position="67"/>
    </location>
</feature>
<dbReference type="InterPro" id="IPR035892">
    <property type="entry name" value="C2_domain_sf"/>
</dbReference>
<proteinExistence type="predicted"/>
<evidence type="ECO:0000313" key="2">
    <source>
        <dbReference type="EMBL" id="CAG8803114.1"/>
    </source>
</evidence>
<accession>A0A9N9JY65</accession>
<sequence>IIAQTKVIDSSLNPVWNEVHYLPVKHIGEKFILEAMDFNTFIKDKTIGKCYLEITPELVREVSDDVYEGTPNGIDEKPFDLSTFYVLITLQGPNGGFPPSVALANLF</sequence>
<protein>
    <submittedName>
        <fullName evidence="2">5426_t:CDS:1</fullName>
    </submittedName>
</protein>
<keyword evidence="3" id="KW-1185">Reference proteome</keyword>
<evidence type="ECO:0000313" key="3">
    <source>
        <dbReference type="Proteomes" id="UP000789396"/>
    </source>
</evidence>
<dbReference type="Proteomes" id="UP000789396">
    <property type="component" value="Unassembled WGS sequence"/>
</dbReference>
<dbReference type="Pfam" id="PF00168">
    <property type="entry name" value="C2"/>
    <property type="match status" value="1"/>
</dbReference>
<dbReference type="Gene3D" id="2.60.40.150">
    <property type="entry name" value="C2 domain"/>
    <property type="match status" value="1"/>
</dbReference>
<dbReference type="PROSITE" id="PS50004">
    <property type="entry name" value="C2"/>
    <property type="match status" value="1"/>
</dbReference>
<reference evidence="2" key="1">
    <citation type="submission" date="2021-06" db="EMBL/GenBank/DDBJ databases">
        <authorList>
            <person name="Kallberg Y."/>
            <person name="Tangrot J."/>
            <person name="Rosling A."/>
        </authorList>
    </citation>
    <scope>NUCLEOTIDE SEQUENCE</scope>
    <source>
        <strain evidence="2">IN212</strain>
    </source>
</reference>
<comment type="caution">
    <text evidence="2">The sequence shown here is derived from an EMBL/GenBank/DDBJ whole genome shotgun (WGS) entry which is preliminary data.</text>
</comment>
<feature type="non-terminal residue" evidence="2">
    <location>
        <position position="107"/>
    </location>
</feature>
<dbReference type="AlphaFoldDB" id="A0A9N9JY65"/>
<dbReference type="EMBL" id="CAJVPZ010074458">
    <property type="protein sequence ID" value="CAG8803114.1"/>
    <property type="molecule type" value="Genomic_DNA"/>
</dbReference>
<dbReference type="SUPFAM" id="SSF49562">
    <property type="entry name" value="C2 domain (Calcium/lipid-binding domain, CaLB)"/>
    <property type="match status" value="1"/>
</dbReference>
<dbReference type="InterPro" id="IPR000008">
    <property type="entry name" value="C2_dom"/>
</dbReference>
<evidence type="ECO:0000259" key="1">
    <source>
        <dbReference type="PROSITE" id="PS50004"/>
    </source>
</evidence>